<name>L8JMQ1_9BACT</name>
<protein>
    <submittedName>
        <fullName evidence="1">Uncharacterized protein</fullName>
    </submittedName>
</protein>
<evidence type="ECO:0000313" key="2">
    <source>
        <dbReference type="Proteomes" id="UP000011135"/>
    </source>
</evidence>
<proteinExistence type="predicted"/>
<keyword evidence="2" id="KW-1185">Reference proteome</keyword>
<organism evidence="1 2">
    <name type="scientific">Fulvivirga imtechensis AK7</name>
    <dbReference type="NCBI Taxonomy" id="1237149"/>
    <lineage>
        <taxon>Bacteria</taxon>
        <taxon>Pseudomonadati</taxon>
        <taxon>Bacteroidota</taxon>
        <taxon>Cytophagia</taxon>
        <taxon>Cytophagales</taxon>
        <taxon>Fulvivirgaceae</taxon>
        <taxon>Fulvivirga</taxon>
    </lineage>
</organism>
<dbReference type="EMBL" id="AMZN01000098">
    <property type="protein sequence ID" value="ELR68672.1"/>
    <property type="molecule type" value="Genomic_DNA"/>
</dbReference>
<reference evidence="1 2" key="1">
    <citation type="submission" date="2012-12" db="EMBL/GenBank/DDBJ databases">
        <title>Genome assembly of Fulvivirga imtechensis AK7.</title>
        <authorList>
            <person name="Nupur N."/>
            <person name="Khatri I."/>
            <person name="Kumar R."/>
            <person name="Subramanian S."/>
            <person name="Pinnaka A."/>
        </authorList>
    </citation>
    <scope>NUCLEOTIDE SEQUENCE [LARGE SCALE GENOMIC DNA]</scope>
    <source>
        <strain evidence="1 2">AK7</strain>
    </source>
</reference>
<dbReference type="Proteomes" id="UP000011135">
    <property type="component" value="Unassembled WGS sequence"/>
</dbReference>
<comment type="caution">
    <text evidence="1">The sequence shown here is derived from an EMBL/GenBank/DDBJ whole genome shotgun (WGS) entry which is preliminary data.</text>
</comment>
<dbReference type="AlphaFoldDB" id="L8JMQ1"/>
<accession>L8JMQ1</accession>
<gene>
    <name evidence="1" type="ORF">C900_05935</name>
</gene>
<sequence length="50" mass="5909">MHLWKNLSHQIVSLFEFGCPFDGRLLKESAQPPQIQHKKEAKRELMVSKF</sequence>
<evidence type="ECO:0000313" key="1">
    <source>
        <dbReference type="EMBL" id="ELR68672.1"/>
    </source>
</evidence>